<dbReference type="Pfam" id="PF00534">
    <property type="entry name" value="Glycos_transf_1"/>
    <property type="match status" value="1"/>
</dbReference>
<evidence type="ECO:0000256" key="2">
    <source>
        <dbReference type="ARBA" id="ARBA00002764"/>
    </source>
</evidence>
<evidence type="ECO:0000256" key="3">
    <source>
        <dbReference type="ARBA" id="ARBA00010281"/>
    </source>
</evidence>
<dbReference type="EC" id="2.4.1.21" evidence="7"/>
<keyword evidence="5 7" id="KW-0808">Transferase</keyword>
<proteinExistence type="inferred from homology"/>
<dbReference type="CDD" id="cd03791">
    <property type="entry name" value="GT5_Glycogen_synthase_DULL1-like"/>
    <property type="match status" value="1"/>
</dbReference>
<feature type="domain" description="Starch synthase catalytic" evidence="9">
    <location>
        <begin position="2"/>
        <end position="225"/>
    </location>
</feature>
<dbReference type="Gene3D" id="3.40.50.2000">
    <property type="entry name" value="Glycogen Phosphorylase B"/>
    <property type="match status" value="2"/>
</dbReference>
<dbReference type="PANTHER" id="PTHR45825">
    <property type="entry name" value="GRANULE-BOUND STARCH SYNTHASE 1, CHLOROPLASTIC/AMYLOPLASTIC"/>
    <property type="match status" value="1"/>
</dbReference>
<evidence type="ECO:0000313" key="11">
    <source>
        <dbReference type="Proteomes" id="UP000002881"/>
    </source>
</evidence>
<evidence type="ECO:0000259" key="9">
    <source>
        <dbReference type="Pfam" id="PF08323"/>
    </source>
</evidence>
<keyword evidence="4 7" id="KW-0328">Glycosyltransferase</keyword>
<keyword evidence="11" id="KW-1185">Reference proteome</keyword>
<comment type="catalytic activity">
    <reaction evidence="1 7">
        <text>[(1-&gt;4)-alpha-D-glucosyl](n) + ADP-alpha-D-glucose = [(1-&gt;4)-alpha-D-glucosyl](n+1) + ADP + H(+)</text>
        <dbReference type="Rhea" id="RHEA:18189"/>
        <dbReference type="Rhea" id="RHEA-COMP:9584"/>
        <dbReference type="Rhea" id="RHEA-COMP:9587"/>
        <dbReference type="ChEBI" id="CHEBI:15378"/>
        <dbReference type="ChEBI" id="CHEBI:15444"/>
        <dbReference type="ChEBI" id="CHEBI:57498"/>
        <dbReference type="ChEBI" id="CHEBI:456216"/>
        <dbReference type="EC" id="2.4.1.21"/>
    </reaction>
</comment>
<comment type="function">
    <text evidence="2 7">Synthesizes alpha-1,4-glucan chains using ADP-glucose.</text>
</comment>
<evidence type="ECO:0000256" key="7">
    <source>
        <dbReference type="HAMAP-Rule" id="MF_00484"/>
    </source>
</evidence>
<comment type="pathway">
    <text evidence="7">Glycan biosynthesis; glycogen biosynthesis.</text>
</comment>
<dbReference type="HAMAP" id="MF_00484">
    <property type="entry name" value="Glycogen_synth"/>
    <property type="match status" value="1"/>
</dbReference>
<dbReference type="GO" id="GO:0005978">
    <property type="term" value="P:glycogen biosynthetic process"/>
    <property type="evidence" value="ECO:0007669"/>
    <property type="project" value="UniProtKB-UniRule"/>
</dbReference>
<dbReference type="GeneID" id="87106502"/>
<dbReference type="GO" id="GO:0004373">
    <property type="term" value="F:alpha-1,4-glucan glucosyltransferase (UDP-glucose donor) activity"/>
    <property type="evidence" value="ECO:0007669"/>
    <property type="project" value="InterPro"/>
</dbReference>
<evidence type="ECO:0000313" key="10">
    <source>
        <dbReference type="EMBL" id="AFK06375.1"/>
    </source>
</evidence>
<accession>I2F372</accession>
<dbReference type="GO" id="GO:0009011">
    <property type="term" value="F:alpha-1,4-glucan glucosyltransferase (ADP-glucose donor) activity"/>
    <property type="evidence" value="ECO:0007669"/>
    <property type="project" value="UniProtKB-UniRule"/>
</dbReference>
<feature type="binding site" evidence="7">
    <location>
        <position position="15"/>
    </location>
    <ligand>
        <name>ADP-alpha-D-glucose</name>
        <dbReference type="ChEBI" id="CHEBI:57498"/>
    </ligand>
</feature>
<dbReference type="KEGG" id="mpg:Theba_0658"/>
<evidence type="ECO:0000256" key="4">
    <source>
        <dbReference type="ARBA" id="ARBA00022676"/>
    </source>
</evidence>
<reference evidence="10 11" key="1">
    <citation type="journal article" date="2012" name="Genome Biol. Evol.">
        <title>Genome Sequence of the Mesophilic Thermotogales Bacterium Mesotoga prima MesG1.Ag.4.2 Reveals the Largest Thermotogales Genome To Date.</title>
        <authorList>
            <person name="Zhaxybayeva O."/>
            <person name="Swithers K.S."/>
            <person name="Foght J."/>
            <person name="Green A.G."/>
            <person name="Bruce D."/>
            <person name="Detter C."/>
            <person name="Han S."/>
            <person name="Teshima H."/>
            <person name="Han J."/>
            <person name="Woyke T."/>
            <person name="Pitluck S."/>
            <person name="Nolan M."/>
            <person name="Ivanova N."/>
            <person name="Pati A."/>
            <person name="Land M.L."/>
            <person name="Dlutek M."/>
            <person name="Doolittle W.F."/>
            <person name="Noll K.M."/>
            <person name="Nesbo C.L."/>
        </authorList>
    </citation>
    <scope>NUCLEOTIDE SEQUENCE [LARGE SCALE GENOMIC DNA]</scope>
    <source>
        <strain evidence="11">mesG1.Ag.4.2</strain>
    </source>
</reference>
<dbReference type="Proteomes" id="UP000002881">
    <property type="component" value="Chromosome"/>
</dbReference>
<dbReference type="UniPathway" id="UPA00164"/>
<dbReference type="InterPro" id="IPR013534">
    <property type="entry name" value="Starch_synth_cat_dom"/>
</dbReference>
<dbReference type="RefSeq" id="WP_014730450.1">
    <property type="nucleotide sequence ID" value="NC_017934.1"/>
</dbReference>
<dbReference type="HOGENOM" id="CLU_009583_18_2_0"/>
<dbReference type="PANTHER" id="PTHR45825:SF11">
    <property type="entry name" value="ALPHA AMYLASE DOMAIN-CONTAINING PROTEIN"/>
    <property type="match status" value="1"/>
</dbReference>
<organism evidence="10 11">
    <name type="scientific">Mesotoga prima MesG1.Ag.4.2</name>
    <dbReference type="NCBI Taxonomy" id="660470"/>
    <lineage>
        <taxon>Bacteria</taxon>
        <taxon>Thermotogati</taxon>
        <taxon>Thermotogota</taxon>
        <taxon>Thermotogae</taxon>
        <taxon>Kosmotogales</taxon>
        <taxon>Kosmotogaceae</taxon>
        <taxon>Mesotoga</taxon>
    </lineage>
</organism>
<dbReference type="InterPro" id="IPR001296">
    <property type="entry name" value="Glyco_trans_1"/>
</dbReference>
<comment type="similarity">
    <text evidence="3 7">Belongs to the glycosyltransferase 1 family. Bacterial/plant glycogen synthase subfamily.</text>
</comment>
<evidence type="ECO:0000256" key="1">
    <source>
        <dbReference type="ARBA" id="ARBA00001478"/>
    </source>
</evidence>
<gene>
    <name evidence="7" type="primary">glgA</name>
    <name evidence="10" type="ORF">Theba_0658</name>
</gene>
<evidence type="ECO:0000259" key="8">
    <source>
        <dbReference type="Pfam" id="PF00534"/>
    </source>
</evidence>
<sequence>MKVLFVSYEVYPIAKVGGLADVAGSLPKYLKELGVEIDLLMPFHKSIDKNMAIKTDENISTRFVKREVSFEVYRAKLPKSDVNVFLLYNERLMDSKEIYGASNLGFQAMSFSDAAAGFAVDKGYDIVHLNDWQTALIAVYLKQREAKCKTLLSIHNLAYQGVYGKEYLDLSGIEKSNRNEIFEAGKINFLKAGLVFSDKLSTVSPTYAKEIQTKEYGAGLEDILSRRRSDLVGILNGIDYYEYDPERDERLWANFSQDNIESKKINKSNLQQLVGLPKKDDALIGLISRLVDQKGLDLIEDIKDELMKLPIQIVVLGTGESKYEDMFRILQKNYPEKVAARLTFDLDLAQKIYGGADMFLMPSRYEPCGLGQMFAMRYGTVPIVRYTGGLADTVHEFDPENNGNGFGFVDYDAKKLLGALKKALKVYFQPELWKKVVRNAMRQDFSWRVSAINYLSLYKKILEVNNDA</sequence>
<evidence type="ECO:0000256" key="6">
    <source>
        <dbReference type="ARBA" id="ARBA00023056"/>
    </source>
</evidence>
<dbReference type="EMBL" id="CP003532">
    <property type="protein sequence ID" value="AFK06375.1"/>
    <property type="molecule type" value="Genomic_DNA"/>
</dbReference>
<keyword evidence="6 7" id="KW-0320">Glycogen biosynthesis</keyword>
<feature type="domain" description="Glycosyl transferase family 1" evidence="8">
    <location>
        <begin position="278"/>
        <end position="434"/>
    </location>
</feature>
<evidence type="ECO:0000256" key="5">
    <source>
        <dbReference type="ARBA" id="ARBA00022679"/>
    </source>
</evidence>
<dbReference type="AlphaFoldDB" id="I2F372"/>
<dbReference type="Pfam" id="PF08323">
    <property type="entry name" value="Glyco_transf_5"/>
    <property type="match status" value="1"/>
</dbReference>
<dbReference type="SUPFAM" id="SSF53756">
    <property type="entry name" value="UDP-Glycosyltransferase/glycogen phosphorylase"/>
    <property type="match status" value="1"/>
</dbReference>
<name>I2F372_9BACT</name>
<dbReference type="NCBIfam" id="TIGR02095">
    <property type="entry name" value="glgA"/>
    <property type="match status" value="1"/>
</dbReference>
<protein>
    <recommendedName>
        <fullName evidence="7">Glycogen synthase</fullName>
        <ecNumber evidence="7">2.4.1.21</ecNumber>
    </recommendedName>
    <alternativeName>
        <fullName evidence="7">Starch [bacterial glycogen] synthase</fullName>
    </alternativeName>
</protein>
<dbReference type="STRING" id="660470.Theba_0658"/>
<dbReference type="eggNOG" id="COG0297">
    <property type="taxonomic scope" value="Bacteria"/>
</dbReference>
<dbReference type="InterPro" id="IPR011835">
    <property type="entry name" value="GS/SS"/>
</dbReference>